<evidence type="ECO:0000313" key="1">
    <source>
        <dbReference type="EMBL" id="GBM30120.1"/>
    </source>
</evidence>
<sequence length="89" mass="10184">MVRNCKPKKDAQLLEDKINEALSKIENESFSVRAAAIVVEIHFSTLHSHLKKLKNPSVVKHVETVTHILVEHENELAACLKSVARWRYL</sequence>
<dbReference type="Proteomes" id="UP000499080">
    <property type="component" value="Unassembled WGS sequence"/>
</dbReference>
<dbReference type="OrthoDB" id="6773153at2759"/>
<gene>
    <name evidence="1" type="ORF">AVEN_78518_1</name>
</gene>
<reference evidence="1 2" key="1">
    <citation type="journal article" date="2019" name="Sci. Rep.">
        <title>Orb-weaving spider Araneus ventricosus genome elucidates the spidroin gene catalogue.</title>
        <authorList>
            <person name="Kono N."/>
            <person name="Nakamura H."/>
            <person name="Ohtoshi R."/>
            <person name="Moran D.A.P."/>
            <person name="Shinohara A."/>
            <person name="Yoshida Y."/>
            <person name="Fujiwara M."/>
            <person name="Mori M."/>
            <person name="Tomita M."/>
            <person name="Arakawa K."/>
        </authorList>
    </citation>
    <scope>NUCLEOTIDE SEQUENCE [LARGE SCALE GENOMIC DNA]</scope>
</reference>
<accession>A0A4Y2ELR0</accession>
<proteinExistence type="predicted"/>
<protein>
    <submittedName>
        <fullName evidence="1">Uncharacterized protein</fullName>
    </submittedName>
</protein>
<dbReference type="AlphaFoldDB" id="A0A4Y2ELR0"/>
<comment type="caution">
    <text evidence="1">The sequence shown here is derived from an EMBL/GenBank/DDBJ whole genome shotgun (WGS) entry which is preliminary data.</text>
</comment>
<keyword evidence="2" id="KW-1185">Reference proteome</keyword>
<name>A0A4Y2ELR0_ARAVE</name>
<evidence type="ECO:0000313" key="2">
    <source>
        <dbReference type="Proteomes" id="UP000499080"/>
    </source>
</evidence>
<organism evidence="1 2">
    <name type="scientific">Araneus ventricosus</name>
    <name type="common">Orbweaver spider</name>
    <name type="synonym">Epeira ventricosa</name>
    <dbReference type="NCBI Taxonomy" id="182803"/>
    <lineage>
        <taxon>Eukaryota</taxon>
        <taxon>Metazoa</taxon>
        <taxon>Ecdysozoa</taxon>
        <taxon>Arthropoda</taxon>
        <taxon>Chelicerata</taxon>
        <taxon>Arachnida</taxon>
        <taxon>Araneae</taxon>
        <taxon>Araneomorphae</taxon>
        <taxon>Entelegynae</taxon>
        <taxon>Araneoidea</taxon>
        <taxon>Araneidae</taxon>
        <taxon>Araneus</taxon>
    </lineage>
</organism>
<dbReference type="EMBL" id="BGPR01000652">
    <property type="protein sequence ID" value="GBM30120.1"/>
    <property type="molecule type" value="Genomic_DNA"/>
</dbReference>